<dbReference type="Gene3D" id="3.90.228.10">
    <property type="match status" value="1"/>
</dbReference>
<dbReference type="Proteomes" id="UP000596742">
    <property type="component" value="Unassembled WGS sequence"/>
</dbReference>
<evidence type="ECO:0000256" key="7">
    <source>
        <dbReference type="SAM" id="MobiDB-lite"/>
    </source>
</evidence>
<gene>
    <name evidence="10" type="ORF">MGAL_10B018834</name>
</gene>
<keyword evidence="4 6" id="KW-0520">NAD</keyword>
<dbReference type="Pfam" id="PF01661">
    <property type="entry name" value="Macro"/>
    <property type="match status" value="1"/>
</dbReference>
<dbReference type="EMBL" id="UYJE01007426">
    <property type="protein sequence ID" value="VDI54720.1"/>
    <property type="molecule type" value="Genomic_DNA"/>
</dbReference>
<dbReference type="InterPro" id="IPR043472">
    <property type="entry name" value="Macro_dom-like"/>
</dbReference>
<protein>
    <recommendedName>
        <fullName evidence="6">Poly [ADP-ribose] polymerase</fullName>
        <shortName evidence="6">PARP</shortName>
        <ecNumber evidence="6">2.4.2.-</ecNumber>
    </recommendedName>
</protein>
<evidence type="ECO:0000259" key="8">
    <source>
        <dbReference type="PROSITE" id="PS51059"/>
    </source>
</evidence>
<evidence type="ECO:0000256" key="4">
    <source>
        <dbReference type="ARBA" id="ARBA00023027"/>
    </source>
</evidence>
<dbReference type="GO" id="GO:0003950">
    <property type="term" value="F:NAD+ poly-ADP-ribosyltransferase activity"/>
    <property type="evidence" value="ECO:0007669"/>
    <property type="project" value="UniProtKB-UniRule"/>
</dbReference>
<accession>A0A8B6FUT3</accession>
<sequence>METNGHHGHYLTMIERKSGYESMNIRKVEESIEIRKDNVGNRTSNSSIRILSADMTEYEDDEGYQMPLASGGGDERKDFEKQKQKKFTETTRSEHIYSEINEEDLPPIPATPRPSVKRSEVADGYSEKINMDKGKIILLKIRGFSKECAACQIDLNSDKDEITFIGSQDVVMAAKLCMYQCLEESVEETKYVSKGFAAILKEKSSWIKDTLKKEKIHAYCTLKDDNLLCCQAFSKPLAEKGIKTIMANLEKVEIPYNEGHFKYVNSKEWTDLVSKLKNQNKVEVEMNKDKKLIVVTGKKGDFQTAKDLIKRELNKHAEAKSEKIEIKGSKSVCFHHGMQDKLEKIKTDISKRNGSLQYKHDPRKQTTVIEMKGDSAIVEDKKAEISQLVAAIWQGSVDLQKISNKGNDPAIMSRSLDSSSGKKFLSTFEEKHKCGIEIERKKDSTHDLHPVKPLPVVHGAEKPDLQRRNTTPDFGGARPKQPQQDGHSNFSSYRIDQLEIILKEGNIVHERSGVLVNVVAAGENNFNKSRITQAFMRKCGPEFEQKYVQAKKGEETRSVIFTDKSPGLKCREVCHLEIPKWTGDKSILYKAIRDCLRQCSIRNHDCVAFSAVGTGQLLKYPVHEVVNCLVSEAKVTAQRSKCITKIKFVIFDSATVGAFKEKLDRLSESVIYDRHRHDSLPSDSKEAIGSKDGSDRPKLTVQAISVELFAVSKAEGEKIRKILSKEIKDTFLFEEDYKHDKIKSISKETWKKMTSAAMKDHVWIEKDRDTLTFKGQKDNVKGTKTQILEILLNDKTDSHAVSPSGRNSNHQSGNKKGTPGYWLQQCDEADVPAYWKHFQGYLRQIISKGKGAILGDKAKRVTIGSEDPMYKNIIQLVIKTWDAAKVGHGADAKNLSHSSINVTKIERIENYGLFDKYLTTKKKFYRRLADGKTCTALEKVYAGGNKISSGPIKTAHRSMTADLDLASYANEHWFFHGTSDQYVDNIINKGLDDRLGGDKGMFGRGIYAAESSTKADQYADESSSKRQNKDRKMLLTRLLLGNMYVTKEAKQFKTPPCADCLKTDCTKGHHTLFDSVVADGKWLFREFIVYRSEQCYPEYLITYDRVR</sequence>
<keyword evidence="5" id="KW-0539">Nucleus</keyword>
<feature type="region of interest" description="Disordered" evidence="7">
    <location>
        <begin position="798"/>
        <end position="819"/>
    </location>
</feature>
<proteinExistence type="predicted"/>
<dbReference type="InterPro" id="IPR002589">
    <property type="entry name" value="Macro_dom"/>
</dbReference>
<evidence type="ECO:0000313" key="11">
    <source>
        <dbReference type="Proteomes" id="UP000596742"/>
    </source>
</evidence>
<comment type="caution">
    <text evidence="10">The sequence shown here is derived from an EMBL/GenBank/DDBJ whole genome shotgun (WGS) entry which is preliminary data.</text>
</comment>
<dbReference type="OrthoDB" id="411019at2759"/>
<keyword evidence="11" id="KW-1185">Reference proteome</keyword>
<evidence type="ECO:0000256" key="6">
    <source>
        <dbReference type="RuleBase" id="RU362114"/>
    </source>
</evidence>
<evidence type="ECO:0000256" key="2">
    <source>
        <dbReference type="ARBA" id="ARBA00022676"/>
    </source>
</evidence>
<feature type="compositionally biased region" description="Polar residues" evidence="7">
    <location>
        <begin position="799"/>
        <end position="815"/>
    </location>
</feature>
<dbReference type="GO" id="GO:0005737">
    <property type="term" value="C:cytoplasm"/>
    <property type="evidence" value="ECO:0007669"/>
    <property type="project" value="TreeGrafter"/>
</dbReference>
<keyword evidence="3 6" id="KW-0808">Transferase</keyword>
<organism evidence="10 11">
    <name type="scientific">Mytilus galloprovincialis</name>
    <name type="common">Mediterranean mussel</name>
    <dbReference type="NCBI Taxonomy" id="29158"/>
    <lineage>
        <taxon>Eukaryota</taxon>
        <taxon>Metazoa</taxon>
        <taxon>Spiralia</taxon>
        <taxon>Lophotrochozoa</taxon>
        <taxon>Mollusca</taxon>
        <taxon>Bivalvia</taxon>
        <taxon>Autobranchia</taxon>
        <taxon>Pteriomorphia</taxon>
        <taxon>Mytilida</taxon>
        <taxon>Mytiloidea</taxon>
        <taxon>Mytilidae</taxon>
        <taxon>Mytilinae</taxon>
        <taxon>Mytilus</taxon>
    </lineage>
</organism>
<dbReference type="InterPro" id="IPR052056">
    <property type="entry name" value="Mono-ARTD/PARP"/>
</dbReference>
<dbReference type="Pfam" id="PF00644">
    <property type="entry name" value="PARP"/>
    <property type="match status" value="1"/>
</dbReference>
<dbReference type="PANTHER" id="PTHR14453:SF67">
    <property type="entry name" value="POLY [ADP-RIBOSE] POLYMERASE"/>
    <property type="match status" value="1"/>
</dbReference>
<evidence type="ECO:0000259" key="9">
    <source>
        <dbReference type="PROSITE" id="PS51154"/>
    </source>
</evidence>
<dbReference type="GO" id="GO:0010629">
    <property type="term" value="P:negative regulation of gene expression"/>
    <property type="evidence" value="ECO:0007669"/>
    <property type="project" value="TreeGrafter"/>
</dbReference>
<evidence type="ECO:0000313" key="10">
    <source>
        <dbReference type="EMBL" id="VDI54720.1"/>
    </source>
</evidence>
<feature type="compositionally biased region" description="Basic and acidic residues" evidence="7">
    <location>
        <begin position="73"/>
        <end position="97"/>
    </location>
</feature>
<keyword evidence="2 6" id="KW-0328">Glycosyltransferase</keyword>
<dbReference type="PROSITE" id="PS51059">
    <property type="entry name" value="PARP_CATALYTIC"/>
    <property type="match status" value="1"/>
</dbReference>
<reference evidence="10" key="1">
    <citation type="submission" date="2018-11" db="EMBL/GenBank/DDBJ databases">
        <authorList>
            <person name="Alioto T."/>
            <person name="Alioto T."/>
        </authorList>
    </citation>
    <scope>NUCLEOTIDE SEQUENCE</scope>
</reference>
<feature type="domain" description="Macro" evidence="9">
    <location>
        <begin position="487"/>
        <end position="667"/>
    </location>
</feature>
<dbReference type="GO" id="GO:0003714">
    <property type="term" value="F:transcription corepressor activity"/>
    <property type="evidence" value="ECO:0007669"/>
    <property type="project" value="TreeGrafter"/>
</dbReference>
<feature type="region of interest" description="Disordered" evidence="7">
    <location>
        <begin position="59"/>
        <end position="119"/>
    </location>
</feature>
<dbReference type="GO" id="GO:0005634">
    <property type="term" value="C:nucleus"/>
    <property type="evidence" value="ECO:0007669"/>
    <property type="project" value="UniProtKB-SubCell"/>
</dbReference>
<dbReference type="AlphaFoldDB" id="A0A8B6FUT3"/>
<evidence type="ECO:0000256" key="5">
    <source>
        <dbReference type="ARBA" id="ARBA00023242"/>
    </source>
</evidence>
<dbReference type="PROSITE" id="PS51154">
    <property type="entry name" value="MACRO"/>
    <property type="match status" value="1"/>
</dbReference>
<dbReference type="SUPFAM" id="SSF56399">
    <property type="entry name" value="ADP-ribosylation"/>
    <property type="match status" value="1"/>
</dbReference>
<dbReference type="Gene3D" id="3.40.220.10">
    <property type="entry name" value="Leucine Aminopeptidase, subunit E, domain 1"/>
    <property type="match status" value="1"/>
</dbReference>
<dbReference type="SUPFAM" id="SSF52949">
    <property type="entry name" value="Macro domain-like"/>
    <property type="match status" value="1"/>
</dbReference>
<evidence type="ECO:0000256" key="1">
    <source>
        <dbReference type="ARBA" id="ARBA00004123"/>
    </source>
</evidence>
<feature type="region of interest" description="Disordered" evidence="7">
    <location>
        <begin position="443"/>
        <end position="489"/>
    </location>
</feature>
<dbReference type="PANTHER" id="PTHR14453">
    <property type="entry name" value="PARP/ZINC FINGER CCCH TYPE DOMAIN CONTAINING PROTEIN"/>
    <property type="match status" value="1"/>
</dbReference>
<comment type="subcellular location">
    <subcellularLocation>
        <location evidence="1">Nucleus</location>
    </subcellularLocation>
</comment>
<feature type="domain" description="PARP catalytic" evidence="8">
    <location>
        <begin position="845"/>
        <end position="1107"/>
    </location>
</feature>
<evidence type="ECO:0000256" key="3">
    <source>
        <dbReference type="ARBA" id="ARBA00022679"/>
    </source>
</evidence>
<dbReference type="InterPro" id="IPR012317">
    <property type="entry name" value="Poly(ADP-ribose)pol_cat_dom"/>
</dbReference>
<dbReference type="SMART" id="SM00506">
    <property type="entry name" value="A1pp"/>
    <property type="match status" value="1"/>
</dbReference>
<dbReference type="EC" id="2.4.2.-" evidence="6"/>
<name>A0A8B6FUT3_MYTGA</name>